<keyword evidence="1" id="KW-0963">Cytoplasm</keyword>
<evidence type="ECO:0000256" key="2">
    <source>
        <dbReference type="ARBA" id="ARBA00022603"/>
    </source>
</evidence>
<evidence type="ECO:0000256" key="6">
    <source>
        <dbReference type="PROSITE-ProRule" id="PRU01023"/>
    </source>
</evidence>
<protein>
    <submittedName>
        <fullName evidence="8">RNA methyltransferase</fullName>
    </submittedName>
</protein>
<sequence length="456" mass="51952">MSNFLPNALIERLNKEPEFNMQAFLQVHEQEQKISSVRINPAKLKNPQALFPQAESIPWCDRGYFLKKRPVYTLDPLYHAGAYYSQEASSMFLAYAIQQLQLDKKALIALDMCAAPGGKSTLLQSYLSDDSLLVSNEIIKSRANILAENMMKWGGANVVVTNNDPVSFGRLPGFFDLMVVDAPCSGSGMFRKDHDAIDEWSEANVKLCAERQKRILADSIEALKTDGYLFYSTCSYSREENEEIVDWLSEEFDMKGIDLDVRAEWKITRSQTPKSNAQTFRFYPHEIKGEGFFFAILQKKADQSSFNRKRIKTEKNAAPKDELQKWINDEGLYAFLHQDQLHAFPKAYALELEALQRVLYLKNAGTAVGKWTGRELIPSHDLALSMHVRKDIPAIDVDLESALQYLRKDNLDAAVNNSGKTGWLLVRYEGINLGWVKALPNRINNYYPKELRIANL</sequence>
<feature type="binding site" evidence="6">
    <location>
        <position position="164"/>
    </location>
    <ligand>
        <name>S-adenosyl-L-methionine</name>
        <dbReference type="ChEBI" id="CHEBI:59789"/>
    </ligand>
</feature>
<dbReference type="InterPro" id="IPR031341">
    <property type="entry name" value="Methyltr_RsmF_N"/>
</dbReference>
<name>A0ABW5NGS5_9SPHI</name>
<feature type="domain" description="SAM-dependent MTase RsmB/NOP-type" evidence="7">
    <location>
        <begin position="20"/>
        <end position="300"/>
    </location>
</feature>
<dbReference type="GO" id="GO:0032259">
    <property type="term" value="P:methylation"/>
    <property type="evidence" value="ECO:0007669"/>
    <property type="project" value="UniProtKB-KW"/>
</dbReference>
<comment type="caution">
    <text evidence="8">The sequence shown here is derived from an EMBL/GenBank/DDBJ whole genome shotgun (WGS) entry which is preliminary data.</text>
</comment>
<dbReference type="Pfam" id="PF01189">
    <property type="entry name" value="Methyltr_RsmB-F"/>
    <property type="match status" value="1"/>
</dbReference>
<proteinExistence type="inferred from homology"/>
<dbReference type="Gene3D" id="3.40.50.150">
    <property type="entry name" value="Vaccinia Virus protein VP39"/>
    <property type="match status" value="1"/>
</dbReference>
<dbReference type="PRINTS" id="PR02008">
    <property type="entry name" value="RCMTFAMILY"/>
</dbReference>
<comment type="similarity">
    <text evidence="6">Belongs to the class I-like SAM-binding methyltransferase superfamily. RsmB/NOP family.</text>
</comment>
<keyword evidence="3 6" id="KW-0808">Transferase</keyword>
<dbReference type="EMBL" id="JBHUMA010000004">
    <property type="protein sequence ID" value="MFD2598354.1"/>
    <property type="molecule type" value="Genomic_DNA"/>
</dbReference>
<keyword evidence="5 6" id="KW-0694">RNA-binding</keyword>
<dbReference type="Pfam" id="PF13636">
    <property type="entry name" value="Methyltranf_PUA"/>
    <property type="match status" value="1"/>
</dbReference>
<dbReference type="InterPro" id="IPR029063">
    <property type="entry name" value="SAM-dependent_MTases_sf"/>
</dbReference>
<organism evidence="8 9">
    <name type="scientific">Sphingobacterium corticis</name>
    <dbReference type="NCBI Taxonomy" id="1812823"/>
    <lineage>
        <taxon>Bacteria</taxon>
        <taxon>Pseudomonadati</taxon>
        <taxon>Bacteroidota</taxon>
        <taxon>Sphingobacteriia</taxon>
        <taxon>Sphingobacteriales</taxon>
        <taxon>Sphingobacteriaceae</taxon>
        <taxon>Sphingobacterium</taxon>
    </lineage>
</organism>
<reference evidence="9" key="1">
    <citation type="journal article" date="2019" name="Int. J. Syst. Evol. Microbiol.">
        <title>The Global Catalogue of Microorganisms (GCM) 10K type strain sequencing project: providing services to taxonomists for standard genome sequencing and annotation.</title>
        <authorList>
            <consortium name="The Broad Institute Genomics Platform"/>
            <consortium name="The Broad Institute Genome Sequencing Center for Infectious Disease"/>
            <person name="Wu L."/>
            <person name="Ma J."/>
        </authorList>
    </citation>
    <scope>NUCLEOTIDE SEQUENCE [LARGE SCALE GENOMIC DNA]</scope>
    <source>
        <strain evidence="9">KCTC 42248</strain>
    </source>
</reference>
<dbReference type="Pfam" id="PF17125">
    <property type="entry name" value="Methyltr_RsmF_N"/>
    <property type="match status" value="1"/>
</dbReference>
<evidence type="ECO:0000313" key="9">
    <source>
        <dbReference type="Proteomes" id="UP001597393"/>
    </source>
</evidence>
<evidence type="ECO:0000256" key="5">
    <source>
        <dbReference type="ARBA" id="ARBA00022884"/>
    </source>
</evidence>
<evidence type="ECO:0000256" key="1">
    <source>
        <dbReference type="ARBA" id="ARBA00022490"/>
    </source>
</evidence>
<keyword evidence="2 6" id="KW-0489">Methyltransferase</keyword>
<keyword evidence="9" id="KW-1185">Reference proteome</keyword>
<feature type="binding site" evidence="6">
    <location>
        <position position="137"/>
    </location>
    <ligand>
        <name>S-adenosyl-L-methionine</name>
        <dbReference type="ChEBI" id="CHEBI:59789"/>
    </ligand>
</feature>
<dbReference type="PANTHER" id="PTHR22807">
    <property type="entry name" value="NOP2 YEAST -RELATED NOL1/NOP2/FMU SUN DOMAIN-CONTAINING"/>
    <property type="match status" value="1"/>
</dbReference>
<dbReference type="PANTHER" id="PTHR22807:SF30">
    <property type="entry name" value="28S RRNA (CYTOSINE(4447)-C(5))-METHYLTRANSFERASE-RELATED"/>
    <property type="match status" value="1"/>
</dbReference>
<evidence type="ECO:0000259" key="7">
    <source>
        <dbReference type="PROSITE" id="PS51686"/>
    </source>
</evidence>
<dbReference type="SUPFAM" id="SSF53335">
    <property type="entry name" value="S-adenosyl-L-methionine-dependent methyltransferases"/>
    <property type="match status" value="1"/>
</dbReference>
<dbReference type="RefSeq" id="WP_380868181.1">
    <property type="nucleotide sequence ID" value="NZ_JBHUMA010000004.1"/>
</dbReference>
<feature type="binding site" evidence="6">
    <location>
        <begin position="113"/>
        <end position="119"/>
    </location>
    <ligand>
        <name>S-adenosyl-L-methionine</name>
        <dbReference type="ChEBI" id="CHEBI:59789"/>
    </ligand>
</feature>
<dbReference type="InterPro" id="IPR001678">
    <property type="entry name" value="MeTrfase_RsmB-F_NOP2_dom"/>
</dbReference>
<evidence type="ECO:0000256" key="3">
    <source>
        <dbReference type="ARBA" id="ARBA00022679"/>
    </source>
</evidence>
<gene>
    <name evidence="8" type="ORF">ACFSQ3_05260</name>
</gene>
<dbReference type="InterPro" id="IPR049560">
    <property type="entry name" value="MeTrfase_RsmB-F_NOP2_cat"/>
</dbReference>
<feature type="binding site" evidence="6">
    <location>
        <position position="181"/>
    </location>
    <ligand>
        <name>S-adenosyl-L-methionine</name>
        <dbReference type="ChEBI" id="CHEBI:59789"/>
    </ligand>
</feature>
<dbReference type="Gene3D" id="2.30.130.60">
    <property type="match status" value="1"/>
</dbReference>
<keyword evidence="4 6" id="KW-0949">S-adenosyl-L-methionine</keyword>
<feature type="active site" description="Nucleophile" evidence="6">
    <location>
        <position position="234"/>
    </location>
</feature>
<dbReference type="Proteomes" id="UP001597393">
    <property type="component" value="Unassembled WGS sequence"/>
</dbReference>
<evidence type="ECO:0000256" key="4">
    <source>
        <dbReference type="ARBA" id="ARBA00022691"/>
    </source>
</evidence>
<dbReference type="PROSITE" id="PS51686">
    <property type="entry name" value="SAM_MT_RSMB_NOP"/>
    <property type="match status" value="1"/>
</dbReference>
<dbReference type="Gene3D" id="3.30.70.1170">
    <property type="entry name" value="Sun protein, domain 3"/>
    <property type="match status" value="1"/>
</dbReference>
<accession>A0ABW5NGS5</accession>
<dbReference type="GO" id="GO:0008168">
    <property type="term" value="F:methyltransferase activity"/>
    <property type="evidence" value="ECO:0007669"/>
    <property type="project" value="UniProtKB-KW"/>
</dbReference>
<dbReference type="InterPro" id="IPR027391">
    <property type="entry name" value="Nol1_Nop2_Fmu_2"/>
</dbReference>
<dbReference type="InterPro" id="IPR023267">
    <property type="entry name" value="RCMT"/>
</dbReference>
<evidence type="ECO:0000313" key="8">
    <source>
        <dbReference type="EMBL" id="MFD2598354.1"/>
    </source>
</evidence>